<accession>A0A0K1EQY1</accession>
<dbReference type="SUPFAM" id="SSF48452">
    <property type="entry name" value="TPR-like"/>
    <property type="match status" value="1"/>
</dbReference>
<evidence type="ECO:0000256" key="3">
    <source>
        <dbReference type="SAM" id="SignalP"/>
    </source>
</evidence>
<name>A0A0K1EQY1_CHOCO</name>
<dbReference type="Pfam" id="PF14559">
    <property type="entry name" value="TPR_19"/>
    <property type="match status" value="1"/>
</dbReference>
<dbReference type="RefSeq" id="WP_050434727.1">
    <property type="nucleotide sequence ID" value="NZ_CP012159.1"/>
</dbReference>
<dbReference type="InterPro" id="IPR019734">
    <property type="entry name" value="TPR_rpt"/>
</dbReference>
<evidence type="ECO:0000256" key="1">
    <source>
        <dbReference type="SAM" id="Coils"/>
    </source>
</evidence>
<protein>
    <recommendedName>
        <fullName evidence="6">Tetratricopeptide repeat protein</fullName>
    </recommendedName>
</protein>
<feature type="signal peptide" evidence="3">
    <location>
        <begin position="1"/>
        <end position="28"/>
    </location>
</feature>
<dbReference type="Gene3D" id="1.25.40.10">
    <property type="entry name" value="Tetratricopeptide repeat domain"/>
    <property type="match status" value="2"/>
</dbReference>
<evidence type="ECO:0000256" key="2">
    <source>
        <dbReference type="SAM" id="MobiDB-lite"/>
    </source>
</evidence>
<dbReference type="InterPro" id="IPR011990">
    <property type="entry name" value="TPR-like_helical_dom_sf"/>
</dbReference>
<gene>
    <name evidence="4" type="ORF">CMC5_074500</name>
</gene>
<evidence type="ECO:0000313" key="4">
    <source>
        <dbReference type="EMBL" id="AKT43219.1"/>
    </source>
</evidence>
<dbReference type="AlphaFoldDB" id="A0A0K1EQY1"/>
<sequence length="816" mass="89602">MRFLSRARMVGGGLGLLTCLSSAGAAHAVDAERAAQRASQEIAGVNGDLGIIQDAIRRSRGEERSPAARIADAVLLMGSKDYDRAVAVLNEVIEKYPGHSTAQPDALALLGETYFRSKQYLSARRTFQQLVERRGEPRFATYQVRALGRLVDIALRLREHAALDEVLAGMSAIPPEAGGGALAYARGKALFVKRDHAAARAALGVVDASSGLLHQAGYLLALIALKEATAAAAPVHTADAGNQAAPGEAEPARVPVSRYTAAIERFQQVTQLPADTPEHQQVIDLSWMAIGRLFYDADQFLQAARAYTRVGRASAEFGTMLYELAWVYVRLGDVDRAQRALEVLAVAQPDSQNIADSALLRGDLNLRAGRFDKALKIYEGTRASYDPMRERVDAFLGWSADPALYYDLLSQEEVLDSSSGLPPIALQWARDAEDGPTAFAIIDDTGRCRALLKQSSEMVDKLNALLRSPNRVRAFTELRAGEERTLSLLNRLGLARLTVGQGMDDVTPGALAGPIGQARAQRRALQARLARIPVTEGDFLQRDQEALKQWNQASQALQGLNLQVDTLQATVNGLRRMLREGPTTGVVRDPAMMGRYAQDLAQREQELASFRHQIEELRKMIGAGRVQVGFGDQRFVEDVQVRQAYREALGREVTLALQGGGGPELAAYARRLHPLLRTAEGMESFLERTMQELEGEVERRSFQLQRAVAQETANVVNYSLQLEALDQEARLVVGEVAMRNFGQVRDRLKNIVLRADVGITEQAWEVREEQMTRVRSLQVERTREDKMLRDELNEVLDDGGGPTGGEADESTKEKVP</sequence>
<feature type="coiled-coil region" evidence="1">
    <location>
        <begin position="676"/>
        <end position="728"/>
    </location>
</feature>
<dbReference type="SMART" id="SM00028">
    <property type="entry name" value="TPR"/>
    <property type="match status" value="3"/>
</dbReference>
<dbReference type="STRING" id="52.CMC5_074500"/>
<evidence type="ECO:0008006" key="6">
    <source>
        <dbReference type="Google" id="ProtNLM"/>
    </source>
</evidence>
<keyword evidence="5" id="KW-1185">Reference proteome</keyword>
<dbReference type="Pfam" id="PF13432">
    <property type="entry name" value="TPR_16"/>
    <property type="match status" value="1"/>
</dbReference>
<feature type="region of interest" description="Disordered" evidence="2">
    <location>
        <begin position="788"/>
        <end position="816"/>
    </location>
</feature>
<keyword evidence="3" id="KW-0732">Signal</keyword>
<dbReference type="Proteomes" id="UP000067626">
    <property type="component" value="Chromosome"/>
</dbReference>
<organism evidence="4 5">
    <name type="scientific">Chondromyces crocatus</name>
    <dbReference type="NCBI Taxonomy" id="52"/>
    <lineage>
        <taxon>Bacteria</taxon>
        <taxon>Pseudomonadati</taxon>
        <taxon>Myxococcota</taxon>
        <taxon>Polyangia</taxon>
        <taxon>Polyangiales</taxon>
        <taxon>Polyangiaceae</taxon>
        <taxon>Chondromyces</taxon>
    </lineage>
</organism>
<dbReference type="KEGG" id="ccro:CMC5_074500"/>
<keyword evidence="1" id="KW-0175">Coiled coil</keyword>
<reference evidence="4 5" key="1">
    <citation type="submission" date="2015-07" db="EMBL/GenBank/DDBJ databases">
        <title>Genome analysis of myxobacterium Chondromyces crocatus Cm c5 reveals a high potential for natural compound synthesis and the genetic basis for the loss of fruiting body formation.</title>
        <authorList>
            <person name="Zaburannyi N."/>
            <person name="Bunk B."/>
            <person name="Maier J."/>
            <person name="Overmann J."/>
            <person name="Mueller R."/>
        </authorList>
    </citation>
    <scope>NUCLEOTIDE SEQUENCE [LARGE SCALE GENOMIC DNA]</scope>
    <source>
        <strain evidence="4 5">Cm c5</strain>
    </source>
</reference>
<evidence type="ECO:0000313" key="5">
    <source>
        <dbReference type="Proteomes" id="UP000067626"/>
    </source>
</evidence>
<dbReference type="OrthoDB" id="5515373at2"/>
<feature type="chain" id="PRO_5005459844" description="Tetratricopeptide repeat protein" evidence="3">
    <location>
        <begin position="29"/>
        <end position="816"/>
    </location>
</feature>
<feature type="coiled-coil region" evidence="1">
    <location>
        <begin position="557"/>
        <end position="620"/>
    </location>
</feature>
<dbReference type="EMBL" id="CP012159">
    <property type="protein sequence ID" value="AKT43219.1"/>
    <property type="molecule type" value="Genomic_DNA"/>
</dbReference>
<proteinExistence type="predicted"/>